<dbReference type="InterPro" id="IPR006439">
    <property type="entry name" value="HAD-SF_hydro_IA"/>
</dbReference>
<evidence type="ECO:0000256" key="4">
    <source>
        <dbReference type="ARBA" id="ARBA00013078"/>
    </source>
</evidence>
<dbReference type="RefSeq" id="WP_174136374.1">
    <property type="nucleotide sequence ID" value="NZ_JABUFE010000003.1"/>
</dbReference>
<evidence type="ECO:0000256" key="1">
    <source>
        <dbReference type="ARBA" id="ARBA00000830"/>
    </source>
</evidence>
<evidence type="ECO:0000313" key="6">
    <source>
        <dbReference type="Proteomes" id="UP000777935"/>
    </source>
</evidence>
<evidence type="ECO:0000256" key="2">
    <source>
        <dbReference type="ARBA" id="ARBA00004818"/>
    </source>
</evidence>
<evidence type="ECO:0000256" key="3">
    <source>
        <dbReference type="ARBA" id="ARBA00006171"/>
    </source>
</evidence>
<comment type="caution">
    <text evidence="5">The sequence shown here is derived from an EMBL/GenBank/DDBJ whole genome shotgun (WGS) entry which is preliminary data.</text>
</comment>
<organism evidence="5 6">
    <name type="scientific">Parasulfitobacter algicola</name>
    <dbReference type="NCBI Taxonomy" id="2614809"/>
    <lineage>
        <taxon>Bacteria</taxon>
        <taxon>Pseudomonadati</taxon>
        <taxon>Pseudomonadota</taxon>
        <taxon>Alphaproteobacteria</taxon>
        <taxon>Rhodobacterales</taxon>
        <taxon>Roseobacteraceae</taxon>
        <taxon>Parasulfitobacter</taxon>
    </lineage>
</organism>
<sequence>MRTVIFDLDGTLADTSRDLIAAANTCFQDLGLGNLLDPVDDAATAFRGGRAMLALGFSRVDGFGEDDIDRQQPLFVKAYDNNIDTHTTLYPYAMQAVETLKSNGFAVGICTNKPAGLAEKLLTRLGVRNEFASMIGADTLPVRKPDPAPFIAAVEQAGGTVSRSCLIGDTDTDRKTARAAGVPSVLVTFGPSGDTVRDLEPEALLHDYKDLPAIAVKLLV</sequence>
<dbReference type="InterPro" id="IPR023214">
    <property type="entry name" value="HAD_sf"/>
</dbReference>
<keyword evidence="5" id="KW-0378">Hydrolase</keyword>
<dbReference type="PANTHER" id="PTHR43434">
    <property type="entry name" value="PHOSPHOGLYCOLATE PHOSPHATASE"/>
    <property type="match status" value="1"/>
</dbReference>
<dbReference type="SFLD" id="SFLDS00003">
    <property type="entry name" value="Haloacid_Dehalogenase"/>
    <property type="match status" value="1"/>
</dbReference>
<proteinExistence type="inferred from homology"/>
<evidence type="ECO:0000313" key="5">
    <source>
        <dbReference type="EMBL" id="NSX54377.1"/>
    </source>
</evidence>
<comment type="similarity">
    <text evidence="3">Belongs to the HAD-like hydrolase superfamily. CbbY/CbbZ/Gph/YieH family.</text>
</comment>
<dbReference type="Proteomes" id="UP000777935">
    <property type="component" value="Unassembled WGS sequence"/>
</dbReference>
<dbReference type="Pfam" id="PF13419">
    <property type="entry name" value="HAD_2"/>
    <property type="match status" value="1"/>
</dbReference>
<gene>
    <name evidence="5" type="ORF">HRQ87_06140</name>
</gene>
<dbReference type="EC" id="3.1.3.18" evidence="4"/>
<dbReference type="SUPFAM" id="SSF56784">
    <property type="entry name" value="HAD-like"/>
    <property type="match status" value="1"/>
</dbReference>
<dbReference type="InterPro" id="IPR050155">
    <property type="entry name" value="HAD-like_hydrolase_sf"/>
</dbReference>
<name>A0ABX2INB0_9RHOB</name>
<protein>
    <recommendedName>
        <fullName evidence="4">phosphoglycolate phosphatase</fullName>
        <ecNumber evidence="4">3.1.3.18</ecNumber>
    </recommendedName>
</protein>
<dbReference type="SFLD" id="SFLDG01129">
    <property type="entry name" value="C1.5:_HAD__Beta-PGM__Phosphata"/>
    <property type="match status" value="1"/>
</dbReference>
<dbReference type="Gene3D" id="3.40.50.1000">
    <property type="entry name" value="HAD superfamily/HAD-like"/>
    <property type="match status" value="1"/>
</dbReference>
<comment type="catalytic activity">
    <reaction evidence="1">
        <text>2-phosphoglycolate + H2O = glycolate + phosphate</text>
        <dbReference type="Rhea" id="RHEA:14369"/>
        <dbReference type="ChEBI" id="CHEBI:15377"/>
        <dbReference type="ChEBI" id="CHEBI:29805"/>
        <dbReference type="ChEBI" id="CHEBI:43474"/>
        <dbReference type="ChEBI" id="CHEBI:58033"/>
        <dbReference type="EC" id="3.1.3.18"/>
    </reaction>
</comment>
<dbReference type="InterPro" id="IPR041492">
    <property type="entry name" value="HAD_2"/>
</dbReference>
<dbReference type="NCBIfam" id="TIGR01549">
    <property type="entry name" value="HAD-SF-IA-v1"/>
    <property type="match status" value="1"/>
</dbReference>
<dbReference type="GO" id="GO:0016787">
    <property type="term" value="F:hydrolase activity"/>
    <property type="evidence" value="ECO:0007669"/>
    <property type="project" value="UniProtKB-KW"/>
</dbReference>
<dbReference type="InterPro" id="IPR036412">
    <property type="entry name" value="HAD-like_sf"/>
</dbReference>
<reference evidence="5 6" key="1">
    <citation type="submission" date="2020-06" db="EMBL/GenBank/DDBJ databases">
        <title>Sulfitobacter algicola sp. nov., isolated from green algae.</title>
        <authorList>
            <person name="Wang C."/>
        </authorList>
    </citation>
    <scope>NUCLEOTIDE SEQUENCE [LARGE SCALE GENOMIC DNA]</scope>
    <source>
        <strain evidence="5 6">1151</strain>
    </source>
</reference>
<comment type="pathway">
    <text evidence="2">Organic acid metabolism; glycolate biosynthesis; glycolate from 2-phosphoglycolate: step 1/1.</text>
</comment>
<dbReference type="EMBL" id="JABUFE010000003">
    <property type="protein sequence ID" value="NSX54377.1"/>
    <property type="molecule type" value="Genomic_DNA"/>
</dbReference>
<dbReference type="InterPro" id="IPR023198">
    <property type="entry name" value="PGP-like_dom2"/>
</dbReference>
<accession>A0ABX2INB0</accession>
<keyword evidence="6" id="KW-1185">Reference proteome</keyword>
<dbReference type="Gene3D" id="1.10.150.240">
    <property type="entry name" value="Putative phosphatase, domain 2"/>
    <property type="match status" value="1"/>
</dbReference>
<dbReference type="PANTHER" id="PTHR43434:SF1">
    <property type="entry name" value="PHOSPHOGLYCOLATE PHOSPHATASE"/>
    <property type="match status" value="1"/>
</dbReference>